<dbReference type="Pfam" id="PF08264">
    <property type="entry name" value="Anticodon_1"/>
    <property type="match status" value="1"/>
</dbReference>
<keyword evidence="3 8" id="KW-0547">Nucleotide-binding</keyword>
<dbReference type="GO" id="GO:0004832">
    <property type="term" value="F:valine-tRNA ligase activity"/>
    <property type="evidence" value="ECO:0007669"/>
    <property type="project" value="UniProtKB-UniRule"/>
</dbReference>
<dbReference type="InterPro" id="IPR014729">
    <property type="entry name" value="Rossmann-like_a/b/a_fold"/>
</dbReference>
<evidence type="ECO:0000256" key="8">
    <source>
        <dbReference type="HAMAP-Rule" id="MF_02005"/>
    </source>
</evidence>
<organism evidence="12 13">
    <name type="scientific">Luteimicrobium xylanilyticum</name>
    <dbReference type="NCBI Taxonomy" id="1133546"/>
    <lineage>
        <taxon>Bacteria</taxon>
        <taxon>Bacillati</taxon>
        <taxon>Actinomycetota</taxon>
        <taxon>Actinomycetes</taxon>
        <taxon>Micrococcales</taxon>
        <taxon>Luteimicrobium</taxon>
    </lineage>
</organism>
<evidence type="ECO:0000256" key="3">
    <source>
        <dbReference type="ARBA" id="ARBA00022741"/>
    </source>
</evidence>
<dbReference type="NCBIfam" id="NF000540">
    <property type="entry name" value="alt_ValS"/>
    <property type="match status" value="1"/>
</dbReference>
<dbReference type="InterPro" id="IPR009008">
    <property type="entry name" value="Val/Leu/Ile-tRNA-synth_edit"/>
</dbReference>
<feature type="domain" description="Methionyl/Valyl/Leucyl/Isoleucyl-tRNA synthetase anticodon-binding" evidence="11">
    <location>
        <begin position="725"/>
        <end position="873"/>
    </location>
</feature>
<evidence type="ECO:0000256" key="6">
    <source>
        <dbReference type="ARBA" id="ARBA00023146"/>
    </source>
</evidence>
<sequence length="941" mass="102825">MTGMSDLDPTSPRPDAPAPTVAATVGEGDVVDAVVRGVPDRVSVDGLEDKLGGRWREEGTYDFDRSATREQVFSIDTPPPTVSGSLHVGHVFSYTHTDLVARYQRMQGREVFYPMGWDDNGLPTERRVQNYYGVRCDPSLPYVEGYEPPQQGDASTGKGRAADQQPVSRRNFVELCERLTSEDEKQFEALWRHLGLSVDWAQHYQTVGGSSQRVAQTAFLRNLARGEAYQAQAPGLWDVTFQTAVAQAELEARDYPGFFHTISFSRAEGPGVGDTVEIETTRPELLPACVALIAHPDDERYQHLFGTTVRTPLFDVEVPVLAHPAAEPDKGAGIAMCCTFGDLTDVQWWRELQLPTRSIVRRDGRIVEDTPDWVTAEAGRALYAELAGKTTFSARTAVVDALRASGDLVGEPVATQRKANFYEKGDKPLEIVTSRQWYIRNGGREWLAQDAGEGAHVVRDLRAELLARGEELSFHPDFMRVRYENWVKGLNGDWLISRQRFFGVPIPVWYPVGDDGEPRWDAPIVPAEAQLPVDPSADVPDGYTEDQRGVAGGFVGDPDIMDTWATSSLTPQIAGGWLDDPELFERVFPMDLRPQGQDIIRTWLFSTVVRSHLEFGTLPWKNAAISGWILDPDRKKMSKSKGNVVTPMGLLEEHGSDAVRYWAASARLGTDAAFEVGQMKIGRRLAIKILNASKFALSFGASQGEGAEESHTVSLDPSLVTVELDRAMLTGLAAVVEQATEAFEAYDHTRALEITETYFWTFCDDYLELVKDRAYGAGATTADASPETASARAALAIALDTLLRLFAPFVPFATEEVWSWWRAGSIHRAAWPVAAPLRDAARGADPVVLTAAGHALAALRKVKSEAKVSMRVPILAATVAIPAGLQPGVRSAAGDVRGAGRVTGPLEIVDPADGQGDPAVQGGIVVVSSELGEPEPKKPRA</sequence>
<feature type="short sequence motif" description="'KMSKS' region" evidence="8">
    <location>
        <begin position="636"/>
        <end position="640"/>
    </location>
</feature>
<dbReference type="Proteomes" id="UP000326702">
    <property type="component" value="Chromosome"/>
</dbReference>
<accession>A0A5P9Q8P0</accession>
<keyword evidence="13" id="KW-1185">Reference proteome</keyword>
<proteinExistence type="inferred from homology"/>
<dbReference type="InterPro" id="IPR002300">
    <property type="entry name" value="aa-tRNA-synth_Ia"/>
</dbReference>
<evidence type="ECO:0000259" key="11">
    <source>
        <dbReference type="Pfam" id="PF08264"/>
    </source>
</evidence>
<dbReference type="Gene3D" id="3.40.50.620">
    <property type="entry name" value="HUPs"/>
    <property type="match status" value="2"/>
</dbReference>
<comment type="similarity">
    <text evidence="8">Belongs to the class-I aminoacyl-tRNA synthetase family. ValS type 2 subfamily.</text>
</comment>
<evidence type="ECO:0000259" key="10">
    <source>
        <dbReference type="Pfam" id="PF00133"/>
    </source>
</evidence>
<dbReference type="KEGG" id="lxl:KDY119_01319"/>
<evidence type="ECO:0000256" key="4">
    <source>
        <dbReference type="ARBA" id="ARBA00022840"/>
    </source>
</evidence>
<dbReference type="GO" id="GO:0002161">
    <property type="term" value="F:aminoacyl-tRNA deacylase activity"/>
    <property type="evidence" value="ECO:0007669"/>
    <property type="project" value="InterPro"/>
</dbReference>
<dbReference type="InterPro" id="IPR033705">
    <property type="entry name" value="Anticodon_Ia_Val"/>
</dbReference>
<gene>
    <name evidence="12" type="primary">varS</name>
    <name evidence="8" type="synonym">valS</name>
    <name evidence="12" type="ORF">KDY119_01319</name>
</gene>
<dbReference type="InterPro" id="IPR013155">
    <property type="entry name" value="M/V/L/I-tRNA-synth_anticd-bd"/>
</dbReference>
<protein>
    <recommendedName>
        <fullName evidence="8">Valine--tRNA ligase</fullName>
        <ecNumber evidence="8">6.1.1.9</ecNumber>
    </recommendedName>
    <alternativeName>
        <fullName evidence="8">Valyl-tRNA synthetase</fullName>
        <shortName evidence="8">ValRS</shortName>
    </alternativeName>
</protein>
<feature type="domain" description="Aminoacyl-tRNA synthetase class Ia" evidence="10">
    <location>
        <begin position="157"/>
        <end position="674"/>
    </location>
</feature>
<dbReference type="SUPFAM" id="SSF47323">
    <property type="entry name" value="Anticodon-binding domain of a subclass of class I aminoacyl-tRNA synthetases"/>
    <property type="match status" value="1"/>
</dbReference>
<evidence type="ECO:0000313" key="12">
    <source>
        <dbReference type="EMBL" id="QFU97813.1"/>
    </source>
</evidence>
<evidence type="ECO:0000256" key="1">
    <source>
        <dbReference type="ARBA" id="ARBA00022490"/>
    </source>
</evidence>
<dbReference type="InterPro" id="IPR048044">
    <property type="entry name" value="Valyl-tRNA_ligase_actino"/>
</dbReference>
<dbReference type="InterPro" id="IPR001412">
    <property type="entry name" value="aa-tRNA-synth_I_CS"/>
</dbReference>
<feature type="region of interest" description="Disordered" evidence="9">
    <location>
        <begin position="142"/>
        <end position="165"/>
    </location>
</feature>
<dbReference type="GO" id="GO:0006438">
    <property type="term" value="P:valyl-tRNA aminoacylation"/>
    <property type="evidence" value="ECO:0007669"/>
    <property type="project" value="UniProtKB-UniRule"/>
</dbReference>
<evidence type="ECO:0000256" key="9">
    <source>
        <dbReference type="SAM" id="MobiDB-lite"/>
    </source>
</evidence>
<feature type="short sequence motif" description="'HIGH' region" evidence="8">
    <location>
        <begin position="80"/>
        <end position="90"/>
    </location>
</feature>
<keyword evidence="1 8" id="KW-0963">Cytoplasm</keyword>
<keyword evidence="4 8" id="KW-0067">ATP-binding</keyword>
<evidence type="ECO:0000256" key="5">
    <source>
        <dbReference type="ARBA" id="ARBA00022917"/>
    </source>
</evidence>
<dbReference type="PROSITE" id="PS00178">
    <property type="entry name" value="AA_TRNA_LIGASE_I"/>
    <property type="match status" value="1"/>
</dbReference>
<name>A0A5P9Q8P0_9MICO</name>
<evidence type="ECO:0000256" key="7">
    <source>
        <dbReference type="ARBA" id="ARBA00047552"/>
    </source>
</evidence>
<comment type="catalytic activity">
    <reaction evidence="7 8">
        <text>tRNA(Val) + L-valine + ATP = L-valyl-tRNA(Val) + AMP + diphosphate</text>
        <dbReference type="Rhea" id="RHEA:10704"/>
        <dbReference type="Rhea" id="RHEA-COMP:9672"/>
        <dbReference type="Rhea" id="RHEA-COMP:9708"/>
        <dbReference type="ChEBI" id="CHEBI:30616"/>
        <dbReference type="ChEBI" id="CHEBI:33019"/>
        <dbReference type="ChEBI" id="CHEBI:57762"/>
        <dbReference type="ChEBI" id="CHEBI:78442"/>
        <dbReference type="ChEBI" id="CHEBI:78537"/>
        <dbReference type="ChEBI" id="CHEBI:456215"/>
        <dbReference type="EC" id="6.1.1.9"/>
    </reaction>
</comment>
<comment type="function">
    <text evidence="8">Catalyzes the attachment of valine to tRNA(Val). As ValRS can inadvertently accommodate and process structurally similar amino acids such as threonine, to avoid such errors, it has a 'posttransfer' editing activity that hydrolyzes mischarged Thr-tRNA(Val) in a tRNA-dependent manner.</text>
</comment>
<reference evidence="12 13" key="1">
    <citation type="submission" date="2019-10" db="EMBL/GenBank/DDBJ databases">
        <title>Genome sequence of Luteimicrobium xylanilyticum HY-24.</title>
        <authorList>
            <person name="Kim D.Y."/>
            <person name="Park H.-Y."/>
        </authorList>
    </citation>
    <scope>NUCLEOTIDE SEQUENCE [LARGE SCALE GENOMIC DNA]</scope>
    <source>
        <strain evidence="12 13">HY-24</strain>
    </source>
</reference>
<dbReference type="Pfam" id="PF00133">
    <property type="entry name" value="tRNA-synt_1"/>
    <property type="match status" value="2"/>
</dbReference>
<dbReference type="InterPro" id="IPR022874">
    <property type="entry name" value="Valine-tRNA_ligase_type_2"/>
</dbReference>
<dbReference type="EC" id="6.1.1.9" evidence="8"/>
<dbReference type="CDD" id="cd07962">
    <property type="entry name" value="Anticodon_Ia_Val"/>
    <property type="match status" value="1"/>
</dbReference>
<feature type="binding site" evidence="8">
    <location>
        <position position="639"/>
    </location>
    <ligand>
        <name>ATP</name>
        <dbReference type="ChEBI" id="CHEBI:30616"/>
    </ligand>
</feature>
<evidence type="ECO:0000256" key="2">
    <source>
        <dbReference type="ARBA" id="ARBA00022598"/>
    </source>
</evidence>
<feature type="domain" description="Aminoacyl-tRNA synthetase class Ia" evidence="10">
    <location>
        <begin position="54"/>
        <end position="134"/>
    </location>
</feature>
<dbReference type="NCBIfam" id="NF009687">
    <property type="entry name" value="PRK13208.1"/>
    <property type="match status" value="1"/>
</dbReference>
<dbReference type="GO" id="GO:0005829">
    <property type="term" value="C:cytosol"/>
    <property type="evidence" value="ECO:0007669"/>
    <property type="project" value="TreeGrafter"/>
</dbReference>
<feature type="region of interest" description="Disordered" evidence="9">
    <location>
        <begin position="904"/>
        <end position="941"/>
    </location>
</feature>
<dbReference type="PRINTS" id="PR00986">
    <property type="entry name" value="TRNASYNTHVAL"/>
</dbReference>
<comment type="subcellular location">
    <subcellularLocation>
        <location evidence="8">Cytoplasm</location>
    </subcellularLocation>
</comment>
<dbReference type="SUPFAM" id="SSF52374">
    <property type="entry name" value="Nucleotidylyl transferase"/>
    <property type="match status" value="1"/>
</dbReference>
<dbReference type="SUPFAM" id="SSF50677">
    <property type="entry name" value="ValRS/IleRS/LeuRS editing domain"/>
    <property type="match status" value="1"/>
</dbReference>
<dbReference type="Gene3D" id="1.10.730.10">
    <property type="entry name" value="Isoleucyl-tRNA Synthetase, Domain 1"/>
    <property type="match status" value="1"/>
</dbReference>
<dbReference type="PANTHER" id="PTHR11946">
    <property type="entry name" value="VALYL-TRNA SYNTHETASES"/>
    <property type="match status" value="1"/>
</dbReference>
<comment type="domain">
    <text evidence="8">ValRS has two distinct active sites: one for aminoacylation and one for editing. The misactivated threonine is translocated from the active site to the editing site.</text>
</comment>
<dbReference type="InterPro" id="IPR009080">
    <property type="entry name" value="tRNAsynth_Ia_anticodon-bd"/>
</dbReference>
<dbReference type="GO" id="GO:0005524">
    <property type="term" value="F:ATP binding"/>
    <property type="evidence" value="ECO:0007669"/>
    <property type="project" value="UniProtKB-UniRule"/>
</dbReference>
<keyword evidence="2 8" id="KW-0436">Ligase</keyword>
<dbReference type="EMBL" id="CP045529">
    <property type="protein sequence ID" value="QFU97813.1"/>
    <property type="molecule type" value="Genomic_DNA"/>
</dbReference>
<comment type="subunit">
    <text evidence="8">Monomer.</text>
</comment>
<dbReference type="HAMAP" id="MF_02005">
    <property type="entry name" value="Val_tRNA_synth_type2"/>
    <property type="match status" value="1"/>
</dbReference>
<keyword evidence="6 8" id="KW-0030">Aminoacyl-tRNA synthetase</keyword>
<evidence type="ECO:0000313" key="13">
    <source>
        <dbReference type="Proteomes" id="UP000326702"/>
    </source>
</evidence>
<keyword evidence="5 8" id="KW-0648">Protein biosynthesis</keyword>
<dbReference type="Gene3D" id="3.90.740.10">
    <property type="entry name" value="Valyl/Leucyl/Isoleucyl-tRNA synthetase, editing domain"/>
    <property type="match status" value="1"/>
</dbReference>
<dbReference type="PANTHER" id="PTHR11946:SF93">
    <property type="entry name" value="VALINE--TRNA LIGASE, CHLOROPLASTIC_MITOCHONDRIAL 2"/>
    <property type="match status" value="1"/>
</dbReference>
<dbReference type="AlphaFoldDB" id="A0A5P9Q8P0"/>
<dbReference type="InterPro" id="IPR002303">
    <property type="entry name" value="Valyl-tRNA_ligase"/>
</dbReference>